<gene>
    <name evidence="1" type="ORF">B0J13DRAFT_532100</name>
</gene>
<reference evidence="1" key="1">
    <citation type="journal article" date="2021" name="Nat. Commun.">
        <title>Genetic determinants of endophytism in the Arabidopsis root mycobiome.</title>
        <authorList>
            <person name="Mesny F."/>
            <person name="Miyauchi S."/>
            <person name="Thiergart T."/>
            <person name="Pickel B."/>
            <person name="Atanasova L."/>
            <person name="Karlsson M."/>
            <person name="Huettel B."/>
            <person name="Barry K.W."/>
            <person name="Haridas S."/>
            <person name="Chen C."/>
            <person name="Bauer D."/>
            <person name="Andreopoulos W."/>
            <person name="Pangilinan J."/>
            <person name="LaButti K."/>
            <person name="Riley R."/>
            <person name="Lipzen A."/>
            <person name="Clum A."/>
            <person name="Drula E."/>
            <person name="Henrissat B."/>
            <person name="Kohler A."/>
            <person name="Grigoriev I.V."/>
            <person name="Martin F.M."/>
            <person name="Hacquard S."/>
        </authorList>
    </citation>
    <scope>NUCLEOTIDE SEQUENCE</scope>
    <source>
        <strain evidence="1">MPI-CAGE-AT-0021</strain>
    </source>
</reference>
<organism evidence="1 2">
    <name type="scientific">Dactylonectria estremocensis</name>
    <dbReference type="NCBI Taxonomy" id="1079267"/>
    <lineage>
        <taxon>Eukaryota</taxon>
        <taxon>Fungi</taxon>
        <taxon>Dikarya</taxon>
        <taxon>Ascomycota</taxon>
        <taxon>Pezizomycotina</taxon>
        <taxon>Sordariomycetes</taxon>
        <taxon>Hypocreomycetidae</taxon>
        <taxon>Hypocreales</taxon>
        <taxon>Nectriaceae</taxon>
        <taxon>Dactylonectria</taxon>
    </lineage>
</organism>
<evidence type="ECO:0000313" key="2">
    <source>
        <dbReference type="Proteomes" id="UP000717696"/>
    </source>
</evidence>
<name>A0A9P9II61_9HYPO</name>
<dbReference type="EMBL" id="JAGMUU010000028">
    <property type="protein sequence ID" value="KAH7120200.1"/>
    <property type="molecule type" value="Genomic_DNA"/>
</dbReference>
<keyword evidence="2" id="KW-1185">Reference proteome</keyword>
<evidence type="ECO:0000313" key="1">
    <source>
        <dbReference type="EMBL" id="KAH7120200.1"/>
    </source>
</evidence>
<proteinExistence type="predicted"/>
<dbReference type="Proteomes" id="UP000717696">
    <property type="component" value="Unassembled WGS sequence"/>
</dbReference>
<feature type="non-terminal residue" evidence="1">
    <location>
        <position position="1"/>
    </location>
</feature>
<dbReference type="OrthoDB" id="5154133at2759"/>
<protein>
    <submittedName>
        <fullName evidence="1">Uncharacterized protein</fullName>
    </submittedName>
</protein>
<dbReference type="AlphaFoldDB" id="A0A9P9II61"/>
<accession>A0A9P9II61</accession>
<sequence>MSIIEGIIYTSQENPDLATFISMTATERGSLPRCTSSLDLRSDSQFWGCKTRPCPKVHTIPKKLSFDNIFCVQLGRHKSPELISHYLGVEETDDVGISRFSYMQAVVALGHQEAEDLYGQGYVVKLPGVDKPIGLDNGLSWLHISGKISKMMRRDPSLWCPSSPPVILFCTPSQVKRCAKRGWIDSVRLEYELTHPHGKVLAPPTDIEAPTDAEAEVTNIDVSQGFSEENGSYFGDDDAVDQVWVDSTILGNDREYWKRACDFFHHDQVQVNTGIQLP</sequence>
<comment type="caution">
    <text evidence="1">The sequence shown here is derived from an EMBL/GenBank/DDBJ whole genome shotgun (WGS) entry which is preliminary data.</text>
</comment>